<keyword evidence="1" id="KW-0472">Membrane</keyword>
<sequence length="367" mass="39185">MKKIAIFLTGLFLGLFLLTQPVLAQKSSKDDFNPPGQVKNREVDLLPTAVTPLANLLPEEQKTLASIGGLNFKASKIIDINDEVQGDLYVVGQSVKVSAPVHGDLLIAGGKVVVSGPVDQNLRVVGGQVEVSGSVGRNATIVGGQVILADTARIAGNLALVAKEATISSKAFVAGESYIKTAPKKQVERFKFENLMPQLAKVAVGGLIALLILKLLSTLASGLLLTAIFSKCLRQMLIKSRGQAGNSLLWGLVASIVVPLVALFAFLTLIGIPLSLILFASLAIGWYIGRLIGISLVGFWLIEKLSQSKDVAKELNLYLAFLLGLVIFTILEFVPFVGWLIQLLLTWIGLGVLVKEEMACCCQNKNS</sequence>
<evidence type="ECO:0000313" key="3">
    <source>
        <dbReference type="EMBL" id="OGD63736.1"/>
    </source>
</evidence>
<organism evidence="3 4">
    <name type="scientific">Candidatus Beckwithbacteria bacterium RBG_13_42_9</name>
    <dbReference type="NCBI Taxonomy" id="1797457"/>
    <lineage>
        <taxon>Bacteria</taxon>
        <taxon>Candidatus Beckwithiibacteriota</taxon>
    </lineage>
</organism>
<dbReference type="EMBL" id="MEZK01000005">
    <property type="protein sequence ID" value="OGD63736.1"/>
    <property type="molecule type" value="Genomic_DNA"/>
</dbReference>
<feature type="transmembrane region" description="Helical" evidence="1">
    <location>
        <begin position="248"/>
        <end position="270"/>
    </location>
</feature>
<keyword evidence="1" id="KW-0812">Transmembrane</keyword>
<gene>
    <name evidence="3" type="ORF">A2160_03605</name>
</gene>
<dbReference type="AlphaFoldDB" id="A0A1F5E8Y6"/>
<proteinExistence type="predicted"/>
<dbReference type="STRING" id="1797457.A2160_03605"/>
<reference evidence="3 4" key="1">
    <citation type="journal article" date="2016" name="Nat. Commun.">
        <title>Thousands of microbial genomes shed light on interconnected biogeochemical processes in an aquifer system.</title>
        <authorList>
            <person name="Anantharaman K."/>
            <person name="Brown C.T."/>
            <person name="Hug L.A."/>
            <person name="Sharon I."/>
            <person name="Castelle C.J."/>
            <person name="Probst A.J."/>
            <person name="Thomas B.C."/>
            <person name="Singh A."/>
            <person name="Wilkins M.J."/>
            <person name="Karaoz U."/>
            <person name="Brodie E.L."/>
            <person name="Williams K.H."/>
            <person name="Hubbard S.S."/>
            <person name="Banfield J.F."/>
        </authorList>
    </citation>
    <scope>NUCLEOTIDE SEQUENCE [LARGE SCALE GENOMIC DNA]</scope>
</reference>
<keyword evidence="1" id="KW-1133">Transmembrane helix</keyword>
<feature type="transmembrane region" description="Helical" evidence="1">
    <location>
        <begin position="276"/>
        <end position="302"/>
    </location>
</feature>
<evidence type="ECO:0000256" key="1">
    <source>
        <dbReference type="SAM" id="Phobius"/>
    </source>
</evidence>
<evidence type="ECO:0000313" key="4">
    <source>
        <dbReference type="Proteomes" id="UP000177006"/>
    </source>
</evidence>
<dbReference type="Proteomes" id="UP000177006">
    <property type="component" value="Unassembled WGS sequence"/>
</dbReference>
<protein>
    <recommendedName>
        <fullName evidence="2">DUF8173 domain-containing protein</fullName>
    </recommendedName>
</protein>
<evidence type="ECO:0000259" key="2">
    <source>
        <dbReference type="Pfam" id="PF26514"/>
    </source>
</evidence>
<accession>A0A1F5E8Y6</accession>
<dbReference type="Pfam" id="PF26514">
    <property type="entry name" value="DUF8173"/>
    <property type="match status" value="1"/>
</dbReference>
<feature type="transmembrane region" description="Helical" evidence="1">
    <location>
        <begin position="314"/>
        <end position="331"/>
    </location>
</feature>
<feature type="domain" description="DUF8173" evidence="2">
    <location>
        <begin position="210"/>
        <end position="356"/>
    </location>
</feature>
<feature type="transmembrane region" description="Helical" evidence="1">
    <location>
        <begin position="202"/>
        <end position="227"/>
    </location>
</feature>
<dbReference type="InterPro" id="IPR058486">
    <property type="entry name" value="DUF8173"/>
</dbReference>
<comment type="caution">
    <text evidence="3">The sequence shown here is derived from an EMBL/GenBank/DDBJ whole genome shotgun (WGS) entry which is preliminary data.</text>
</comment>
<name>A0A1F5E8Y6_9BACT</name>